<gene>
    <name evidence="1" type="ORF">F8388_004717</name>
</gene>
<organism evidence="1 2">
    <name type="scientific">Cannabis sativa</name>
    <name type="common">Hemp</name>
    <name type="synonym">Marijuana</name>
    <dbReference type="NCBI Taxonomy" id="3483"/>
    <lineage>
        <taxon>Eukaryota</taxon>
        <taxon>Viridiplantae</taxon>
        <taxon>Streptophyta</taxon>
        <taxon>Embryophyta</taxon>
        <taxon>Tracheophyta</taxon>
        <taxon>Spermatophyta</taxon>
        <taxon>Magnoliopsida</taxon>
        <taxon>eudicotyledons</taxon>
        <taxon>Gunneridae</taxon>
        <taxon>Pentapetalae</taxon>
        <taxon>rosids</taxon>
        <taxon>fabids</taxon>
        <taxon>Rosales</taxon>
        <taxon>Cannabaceae</taxon>
        <taxon>Cannabis</taxon>
    </lineage>
</organism>
<sequence length="309" mass="34619">MDPSQICLDMPAADLSMENDILVAQDIPLDDAADPTTKVLVGKVFLPGSRPLQRLRDRLVTLGHIRNGSLSTNLCLCCGESTNFGRPAMAFFAEAYSFLLVLQWQAESIEYWALVNEDWSANFPEARLTHLDFFGSDHRVLSLEFGLSPKLNYMAFNHKYGSGFRYTELGLQCLNVDANRSRSLQVVKTEGYRNSFNYTLPMNVGRSPSYIWKSIIWGRELLIKGLRKKVGTGDTILLINNVLVPYLFANFLKKTLGFGTIRKMSIVSLVQSNGQCYQGKLKCDNGYRSVTVGFMIQAILAGISRKCGR</sequence>
<dbReference type="Proteomes" id="UP000525078">
    <property type="component" value="Unassembled WGS sequence"/>
</dbReference>
<dbReference type="AlphaFoldDB" id="A0A7J6HPU2"/>
<dbReference type="EMBL" id="JAATIP010000001">
    <property type="protein sequence ID" value="KAF4396749.1"/>
    <property type="molecule type" value="Genomic_DNA"/>
</dbReference>
<accession>A0A7J6HPU2</accession>
<proteinExistence type="predicted"/>
<reference evidence="1 2" key="1">
    <citation type="journal article" date="2020" name="bioRxiv">
        <title>Sequence and annotation of 42 cannabis genomes reveals extensive copy number variation in cannabinoid synthesis and pathogen resistance genes.</title>
        <authorList>
            <person name="Mckernan K.J."/>
            <person name="Helbert Y."/>
            <person name="Kane L.T."/>
            <person name="Ebling H."/>
            <person name="Zhang L."/>
            <person name="Liu B."/>
            <person name="Eaton Z."/>
            <person name="Mclaughlin S."/>
            <person name="Kingan S."/>
            <person name="Baybayan P."/>
            <person name="Concepcion G."/>
            <person name="Jordan M."/>
            <person name="Riva A."/>
            <person name="Barbazuk W."/>
            <person name="Harkins T."/>
        </authorList>
    </citation>
    <scope>NUCLEOTIDE SEQUENCE [LARGE SCALE GENOMIC DNA]</scope>
    <source>
        <strain evidence="2">cv. Jamaican Lion 4</strain>
        <tissue evidence="1">Leaf</tissue>
    </source>
</reference>
<protein>
    <submittedName>
        <fullName evidence="1">Uncharacterized protein</fullName>
    </submittedName>
</protein>
<evidence type="ECO:0000313" key="1">
    <source>
        <dbReference type="EMBL" id="KAF4396749.1"/>
    </source>
</evidence>
<comment type="caution">
    <text evidence="1">The sequence shown here is derived from an EMBL/GenBank/DDBJ whole genome shotgun (WGS) entry which is preliminary data.</text>
</comment>
<evidence type="ECO:0000313" key="2">
    <source>
        <dbReference type="Proteomes" id="UP000525078"/>
    </source>
</evidence>
<name>A0A7J6HPU2_CANSA</name>